<feature type="signal peptide" evidence="1">
    <location>
        <begin position="1"/>
        <end position="20"/>
    </location>
</feature>
<sequence length="402" mass="43336">MASSLLSAALLLGVSGGAQSQTVEPLSNGKTAVKVTGHGPTIAAARQDGVRQALQLTVEQLVVVDRAVENDEVVRDRIISTMNGYVDDLRDISVSSTDAGYDVALEVTVSKTRINNFAAFLKSGSPLRGNALLQEAIREVEQRNVRSEIVDHLFRGYPAQAVNVDLVQAKPNASDPRVINLSFRQQVDSSFLRSVVEGLKALSLASYSVNAAVLSKALPYGPSFQCSPSSLQYAASSAAGLASRPDFYQIRHITTSIAAGLAPLVRKLSQEPGGVYCILDNQNIHIFIMGPVPLGAQHLARLNDRQSFYYMRFFGLDGRSVNSNTSECVTAPAGNLRFTLSGGNLFLDARDQTRNISMPVTAADLSRTAGVKVVNSIQSPHQEKQNDNDGFLRQEFCSFFGI</sequence>
<gene>
    <name evidence="2" type="ORF">KEC54_20000</name>
</gene>
<reference evidence="2" key="1">
    <citation type="journal article" date="2022" name="Biotechnol. Bioprocess Eng.">
        <title>Pan-genome Analysis Reveals Comparative Genomic Features of Central Metabolic Pathways in Methylorubrum extorquens.</title>
        <authorList>
            <person name="Lee G.M."/>
            <person name="Scott-Nevros Z.K."/>
            <person name="Lee S.-M."/>
            <person name="Kim D."/>
        </authorList>
    </citation>
    <scope>NUCLEOTIDE SEQUENCE</scope>
    <source>
        <strain evidence="2">ATCC 55366</strain>
    </source>
</reference>
<proteinExistence type="predicted"/>
<protein>
    <submittedName>
        <fullName evidence="2">Uncharacterized protein</fullName>
    </submittedName>
</protein>
<name>A0AAX3WCE9_METEX</name>
<evidence type="ECO:0000256" key="1">
    <source>
        <dbReference type="SAM" id="SignalP"/>
    </source>
</evidence>
<dbReference type="RefSeq" id="WP_283535234.1">
    <property type="nucleotide sequence ID" value="NZ_CP073633.1"/>
</dbReference>
<evidence type="ECO:0000313" key="2">
    <source>
        <dbReference type="EMBL" id="WHQ68631.1"/>
    </source>
</evidence>
<accession>A0AAX3WCE9</accession>
<feature type="chain" id="PRO_5043746744" evidence="1">
    <location>
        <begin position="21"/>
        <end position="402"/>
    </location>
</feature>
<keyword evidence="1" id="KW-0732">Signal</keyword>
<dbReference type="AlphaFoldDB" id="A0AAX3WCE9"/>
<organism evidence="2 3">
    <name type="scientific">Methylorubrum extorquens</name>
    <name type="common">Methylobacterium dichloromethanicum</name>
    <name type="synonym">Methylobacterium extorquens</name>
    <dbReference type="NCBI Taxonomy" id="408"/>
    <lineage>
        <taxon>Bacteria</taxon>
        <taxon>Pseudomonadati</taxon>
        <taxon>Pseudomonadota</taxon>
        <taxon>Alphaproteobacteria</taxon>
        <taxon>Hyphomicrobiales</taxon>
        <taxon>Methylobacteriaceae</taxon>
        <taxon>Methylorubrum</taxon>
    </lineage>
</organism>
<dbReference type="EMBL" id="CP073633">
    <property type="protein sequence ID" value="WHQ68631.1"/>
    <property type="molecule type" value="Genomic_DNA"/>
</dbReference>
<evidence type="ECO:0000313" key="3">
    <source>
        <dbReference type="Proteomes" id="UP001223720"/>
    </source>
</evidence>
<dbReference type="Proteomes" id="UP001223720">
    <property type="component" value="Chromosome"/>
</dbReference>